<evidence type="ECO:0000256" key="5">
    <source>
        <dbReference type="SAM" id="MobiDB-lite"/>
    </source>
</evidence>
<evidence type="ECO:0000256" key="3">
    <source>
        <dbReference type="ARBA" id="ARBA00023163"/>
    </source>
</evidence>
<feature type="region of interest" description="Disordered" evidence="5">
    <location>
        <begin position="427"/>
        <end position="457"/>
    </location>
</feature>
<dbReference type="GO" id="GO:0005634">
    <property type="term" value="C:nucleus"/>
    <property type="evidence" value="ECO:0007669"/>
    <property type="project" value="UniProtKB-SubCell"/>
</dbReference>
<dbReference type="EMBL" id="GL945441">
    <property type="protein sequence ID" value="EGO20371.1"/>
    <property type="molecule type" value="Genomic_DNA"/>
</dbReference>
<evidence type="ECO:0000259" key="6">
    <source>
        <dbReference type="SMART" id="SM00576"/>
    </source>
</evidence>
<evidence type="ECO:0000256" key="1">
    <source>
        <dbReference type="ARBA" id="ARBA00004123"/>
    </source>
</evidence>
<dbReference type="SUPFAM" id="SSF47113">
    <property type="entry name" value="Histone-fold"/>
    <property type="match status" value="1"/>
</dbReference>
<dbReference type="GeneID" id="18809999"/>
<feature type="region of interest" description="Disordered" evidence="5">
    <location>
        <begin position="481"/>
        <end position="509"/>
    </location>
</feature>
<dbReference type="AlphaFoldDB" id="F8P9P2"/>
<dbReference type="RefSeq" id="XP_007323116.1">
    <property type="nucleotide sequence ID" value="XM_007323054.1"/>
</dbReference>
<feature type="region of interest" description="Disordered" evidence="5">
    <location>
        <begin position="339"/>
        <end position="364"/>
    </location>
</feature>
<feature type="compositionally biased region" description="Polar residues" evidence="5">
    <location>
        <begin position="448"/>
        <end position="457"/>
    </location>
</feature>
<name>F8P9P2_SERL9</name>
<gene>
    <name evidence="7" type="ORF">SERLADRAFT_363648</name>
</gene>
<organism>
    <name type="scientific">Serpula lacrymans var. lacrymans (strain S7.9)</name>
    <name type="common">Dry rot fungus</name>
    <dbReference type="NCBI Taxonomy" id="578457"/>
    <lineage>
        <taxon>Eukaryota</taxon>
        <taxon>Fungi</taxon>
        <taxon>Dikarya</taxon>
        <taxon>Basidiomycota</taxon>
        <taxon>Agaricomycotina</taxon>
        <taxon>Agaricomycetes</taxon>
        <taxon>Agaricomycetidae</taxon>
        <taxon>Boletales</taxon>
        <taxon>Coniophorineae</taxon>
        <taxon>Serpulaceae</taxon>
        <taxon>Serpula</taxon>
    </lineage>
</organism>
<feature type="domain" description="Bromodomain associated" evidence="6">
    <location>
        <begin position="4"/>
        <end position="80"/>
    </location>
</feature>
<protein>
    <recommendedName>
        <fullName evidence="6">Bromodomain associated domain-containing protein</fullName>
    </recommendedName>
</protein>
<dbReference type="GO" id="GO:0046982">
    <property type="term" value="F:protein heterodimerization activity"/>
    <property type="evidence" value="ECO:0007669"/>
    <property type="project" value="InterPro"/>
</dbReference>
<keyword evidence="3" id="KW-0804">Transcription</keyword>
<dbReference type="InterPro" id="IPR006565">
    <property type="entry name" value="BTP"/>
</dbReference>
<dbReference type="InterPro" id="IPR009072">
    <property type="entry name" value="Histone-fold"/>
</dbReference>
<feature type="compositionally biased region" description="Basic and acidic residues" evidence="5">
    <location>
        <begin position="342"/>
        <end position="355"/>
    </location>
</feature>
<proteinExistence type="predicted"/>
<feature type="region of interest" description="Disordered" evidence="5">
    <location>
        <begin position="236"/>
        <end position="265"/>
    </location>
</feature>
<feature type="compositionally biased region" description="Polar residues" evidence="5">
    <location>
        <begin position="255"/>
        <end position="265"/>
    </location>
</feature>
<comment type="subcellular location">
    <subcellularLocation>
        <location evidence="1">Nucleus</location>
    </subcellularLocation>
</comment>
<dbReference type="HOGENOM" id="CLU_020640_0_0_1"/>
<evidence type="ECO:0000313" key="7">
    <source>
        <dbReference type="EMBL" id="EGO20371.1"/>
    </source>
</evidence>
<sequence length="509" mass="55535">MSVQATPSAVLESVILKTLHAHSFSRSSLQASSILADILSRFLTILSSTCGKYAEHAGRPTPTVHDALWALDELGMSMDELSAYCSSEGLELGRYVARSAKRSEELQEYNVYLMDGLESSKDRAIPLVYAPLPEYDLPDEDDEESEDEDMKMAPLLNGHTHPMPPPPSHWNEKYPHVPSFLPPFPHENSKEVQKPPSPSVPHPVKVERPPSPLPQHVSSTAIPDYITQVSYSQSTLASQPEWHLPSHPPSGPPIRNSSSQTPSTHPSLIAAYHHILTQPPPHTTSVNPSKHKISMALLSQTQENSRWTAPDSLYSSVTPCPPRVTPIGPTYAVPLTALQDNRAGKDEAKEPEKRFPYPPTPPRPVFTNERSIFLASRHASRIPDLARQVLPGSVYIRTTRLAHPPALQRGTQKLHYGPGVNAPWNANSGTLVGAGTPTSHPNKDPDASGSQNGKEVSSNVLPDAQLFATWEYDAKHYQEALPVGRRSRVGTFSSPSVALSLGGRPGKSG</sequence>
<feature type="region of interest" description="Disordered" evidence="5">
    <location>
        <begin position="154"/>
        <end position="218"/>
    </location>
</feature>
<dbReference type="OrthoDB" id="436852at2759"/>
<evidence type="ECO:0000256" key="2">
    <source>
        <dbReference type="ARBA" id="ARBA00023015"/>
    </source>
</evidence>
<feature type="compositionally biased region" description="Polar residues" evidence="5">
    <location>
        <begin position="427"/>
        <end position="440"/>
    </location>
</feature>
<keyword evidence="2" id="KW-0805">Transcription regulation</keyword>
<reference evidence="7" key="1">
    <citation type="submission" date="2011-04" db="EMBL/GenBank/DDBJ databases">
        <title>Evolution of plant cell wall degrading machinery underlies the functional diversity of forest fungi.</title>
        <authorList>
            <consortium name="US DOE Joint Genome Institute (JGI-PGF)"/>
            <person name="Eastwood D.C."/>
            <person name="Floudas D."/>
            <person name="Binder M."/>
            <person name="Majcherczyk A."/>
            <person name="Schneider P."/>
            <person name="Aerts A."/>
            <person name="Asiegbu F.O."/>
            <person name="Baker S.E."/>
            <person name="Barry K."/>
            <person name="Bendiksby M."/>
            <person name="Blumentritt M."/>
            <person name="Coutinho P.M."/>
            <person name="Cullen D."/>
            <person name="Cullen D."/>
            <person name="Gathman A."/>
            <person name="Goodell B."/>
            <person name="Henrissat B."/>
            <person name="Ihrmark K."/>
            <person name="Kauserud H."/>
            <person name="Kohler A."/>
            <person name="LaButti K."/>
            <person name="Lapidus A."/>
            <person name="Lavin J.L."/>
            <person name="Lee Y.-H."/>
            <person name="Lindquist E."/>
            <person name="Lilly W."/>
            <person name="Lucas S."/>
            <person name="Morin E."/>
            <person name="Murat C."/>
            <person name="Oguiza J.A."/>
            <person name="Park J."/>
            <person name="Pisabarro A.G."/>
            <person name="Riley R."/>
            <person name="Rosling A."/>
            <person name="Salamov A."/>
            <person name="Schmidt O."/>
            <person name="Schmutz J."/>
            <person name="Skrede I."/>
            <person name="Stenlid J."/>
            <person name="Wiebenga A."/>
            <person name="Xie X."/>
            <person name="Kues U."/>
            <person name="Hibbett D.S."/>
            <person name="Hoffmeister D."/>
            <person name="Hogberg N."/>
            <person name="Martin F."/>
            <person name="Grigoriev I.V."/>
            <person name="Watkinson S.C."/>
        </authorList>
    </citation>
    <scope>NUCLEOTIDE SEQUENCE</scope>
    <source>
        <strain evidence="7">S7.9</strain>
    </source>
</reference>
<keyword evidence="4" id="KW-0539">Nucleus</keyword>
<dbReference type="KEGG" id="sla:SERLADRAFT_363648"/>
<dbReference type="SMART" id="SM00576">
    <property type="entry name" value="BTP"/>
    <property type="match status" value="1"/>
</dbReference>
<dbReference type="Proteomes" id="UP000008064">
    <property type="component" value="Unassembled WGS sequence"/>
</dbReference>
<accession>F8P9P2</accession>
<dbReference type="Gene3D" id="1.10.20.10">
    <property type="entry name" value="Histone, subunit A"/>
    <property type="match status" value="1"/>
</dbReference>
<dbReference type="Pfam" id="PF07524">
    <property type="entry name" value="Bromo_TP"/>
    <property type="match status" value="1"/>
</dbReference>
<evidence type="ECO:0000256" key="4">
    <source>
        <dbReference type="ARBA" id="ARBA00023242"/>
    </source>
</evidence>